<reference evidence="1" key="1">
    <citation type="submission" date="2020-03" db="EMBL/GenBank/DDBJ databases">
        <title>The deep terrestrial virosphere.</title>
        <authorList>
            <person name="Holmfeldt K."/>
            <person name="Nilsson E."/>
            <person name="Simone D."/>
            <person name="Lopez-Fernandez M."/>
            <person name="Wu X."/>
            <person name="de Brujin I."/>
            <person name="Lundin D."/>
            <person name="Andersson A."/>
            <person name="Bertilsson S."/>
            <person name="Dopson M."/>
        </authorList>
    </citation>
    <scope>NUCLEOTIDE SEQUENCE</scope>
    <source>
        <strain evidence="1">TM448A01213</strain>
        <strain evidence="2">TM448B00810</strain>
    </source>
</reference>
<dbReference type="AlphaFoldDB" id="A0A6H1ZNI0"/>
<proteinExistence type="predicted"/>
<evidence type="ECO:0000313" key="1">
    <source>
        <dbReference type="EMBL" id="QJA48981.1"/>
    </source>
</evidence>
<dbReference type="EMBL" id="MT144112">
    <property type="protein sequence ID" value="QJA48981.1"/>
    <property type="molecule type" value="Genomic_DNA"/>
</dbReference>
<protein>
    <submittedName>
        <fullName evidence="1">Uncharacterized protein</fullName>
    </submittedName>
</protein>
<accession>A0A6H1ZNI0</accession>
<name>A0A6H1ZNI0_9ZZZZ</name>
<evidence type="ECO:0000313" key="2">
    <source>
        <dbReference type="EMBL" id="QJH96785.1"/>
    </source>
</evidence>
<organism evidence="1">
    <name type="scientific">viral metagenome</name>
    <dbReference type="NCBI Taxonomy" id="1070528"/>
    <lineage>
        <taxon>unclassified sequences</taxon>
        <taxon>metagenomes</taxon>
        <taxon>organismal metagenomes</taxon>
    </lineage>
</organism>
<sequence>MNTEALKAGLIAGANAVAERGSCEELARHCIMWMERCERAEKLAADFRKLFGCALTRKSMETASEVIEAAIAVRDNWQRRGPNPAAFDAIGHLCKMVAVHEGEELADSYYSSGQPKGDRR</sequence>
<gene>
    <name evidence="1" type="ORF">TM448A01213_0014</name>
    <name evidence="2" type="ORF">TM448B00810_0018</name>
</gene>
<dbReference type="EMBL" id="MT144662">
    <property type="protein sequence ID" value="QJH96785.1"/>
    <property type="molecule type" value="Genomic_DNA"/>
</dbReference>